<dbReference type="EMBL" id="JBFTWV010000008">
    <property type="protein sequence ID" value="KAL2799434.1"/>
    <property type="molecule type" value="Genomic_DNA"/>
</dbReference>
<evidence type="ECO:0000259" key="1">
    <source>
        <dbReference type="Pfam" id="PF03417"/>
    </source>
</evidence>
<keyword evidence="3" id="KW-1185">Reference proteome</keyword>
<dbReference type="Gene3D" id="3.60.60.10">
    <property type="entry name" value="Penicillin V Acylase, Chain A"/>
    <property type="match status" value="1"/>
</dbReference>
<gene>
    <name evidence="2" type="ORF">BJX66DRAFT_293780</name>
</gene>
<dbReference type="Proteomes" id="UP001610563">
    <property type="component" value="Unassembled WGS sequence"/>
</dbReference>
<dbReference type="NCBIfam" id="NF040521">
    <property type="entry name" value="C45_proenzyme"/>
    <property type="match status" value="1"/>
</dbReference>
<sequence>MLVVRCSGSPREIGKQHGASAATQIARCIDFYTGMFAKTSSLGWNDVLALAERFAERIRAVWPEFYEEMEGIAEGSGRSTLDIVALNVRTEIAFGCFSDGCTSLSWQTDEHSFLAQNWDWLPAQKQNLIVLEIHPLNKTKPSIKMITEAGIIGKIGFNSAGVGVCLNAIRAHGMDDTRLPVHLALRLALEYTSTAQAVDALKKYGVASSAHILIADSEISAGCEVTAKTIAVLPMDDRGRVIHSNHLLLEHPGVVDTAWLKDSPFRVERMMKLTNRLADEGTGKPTWDEIQGLFVDRENAPAAICRSGDIETLFNIVMDLKARRAVVRVGRPDLVEESFELGF</sequence>
<dbReference type="InterPro" id="IPR005079">
    <property type="entry name" value="Peptidase_C45_hydrolase"/>
</dbReference>
<comment type="caution">
    <text evidence="2">The sequence shown here is derived from an EMBL/GenBank/DDBJ whole genome shotgun (WGS) entry which is preliminary data.</text>
</comment>
<dbReference type="PANTHER" id="PTHR34180">
    <property type="entry name" value="PEPTIDASE C45"/>
    <property type="match status" value="1"/>
</dbReference>
<dbReference type="InterPro" id="IPR047801">
    <property type="entry name" value="Peptidase_C45"/>
</dbReference>
<name>A0ABR4GK47_9EURO</name>
<evidence type="ECO:0000313" key="3">
    <source>
        <dbReference type="Proteomes" id="UP001610563"/>
    </source>
</evidence>
<feature type="domain" description="Peptidase C45 hydrolase" evidence="1">
    <location>
        <begin position="106"/>
        <end position="333"/>
    </location>
</feature>
<accession>A0ABR4GK47</accession>
<protein>
    <submittedName>
        <fullName evidence="2">AAT-domain-containing protein</fullName>
    </submittedName>
</protein>
<organism evidence="2 3">
    <name type="scientific">Aspergillus keveii</name>
    <dbReference type="NCBI Taxonomy" id="714993"/>
    <lineage>
        <taxon>Eukaryota</taxon>
        <taxon>Fungi</taxon>
        <taxon>Dikarya</taxon>
        <taxon>Ascomycota</taxon>
        <taxon>Pezizomycotina</taxon>
        <taxon>Eurotiomycetes</taxon>
        <taxon>Eurotiomycetidae</taxon>
        <taxon>Eurotiales</taxon>
        <taxon>Aspergillaceae</taxon>
        <taxon>Aspergillus</taxon>
        <taxon>Aspergillus subgen. Nidulantes</taxon>
    </lineage>
</organism>
<proteinExistence type="predicted"/>
<dbReference type="Pfam" id="PF03417">
    <property type="entry name" value="AAT"/>
    <property type="match status" value="1"/>
</dbReference>
<dbReference type="PANTHER" id="PTHR34180:SF1">
    <property type="entry name" value="BETA-ALANYL-DOPAMINE_CARCININE HYDROLASE"/>
    <property type="match status" value="1"/>
</dbReference>
<dbReference type="InterPro" id="IPR047794">
    <property type="entry name" value="C45_proenzyme-like"/>
</dbReference>
<evidence type="ECO:0000313" key="2">
    <source>
        <dbReference type="EMBL" id="KAL2799434.1"/>
    </source>
</evidence>
<reference evidence="2 3" key="1">
    <citation type="submission" date="2024-07" db="EMBL/GenBank/DDBJ databases">
        <title>Section-level genome sequencing and comparative genomics of Aspergillus sections Usti and Cavernicolus.</title>
        <authorList>
            <consortium name="Lawrence Berkeley National Laboratory"/>
            <person name="Nybo J.L."/>
            <person name="Vesth T.C."/>
            <person name="Theobald S."/>
            <person name="Frisvad J.C."/>
            <person name="Larsen T.O."/>
            <person name="Kjaerboelling I."/>
            <person name="Rothschild-Mancinelli K."/>
            <person name="Lyhne E.K."/>
            <person name="Kogle M.E."/>
            <person name="Barry K."/>
            <person name="Clum A."/>
            <person name="Na H."/>
            <person name="Ledsgaard L."/>
            <person name="Lin J."/>
            <person name="Lipzen A."/>
            <person name="Kuo A."/>
            <person name="Riley R."/>
            <person name="Mondo S."/>
            <person name="Labutti K."/>
            <person name="Haridas S."/>
            <person name="Pangalinan J."/>
            <person name="Salamov A.A."/>
            <person name="Simmons B.A."/>
            <person name="Magnuson J.K."/>
            <person name="Chen J."/>
            <person name="Drula E."/>
            <person name="Henrissat B."/>
            <person name="Wiebenga A."/>
            <person name="Lubbers R.J."/>
            <person name="Gomes A.C."/>
            <person name="Makela M.R."/>
            <person name="Stajich J."/>
            <person name="Grigoriev I.V."/>
            <person name="Mortensen U.H."/>
            <person name="De Vries R.P."/>
            <person name="Baker S.E."/>
            <person name="Andersen M.R."/>
        </authorList>
    </citation>
    <scope>NUCLEOTIDE SEQUENCE [LARGE SCALE GENOMIC DNA]</scope>
    <source>
        <strain evidence="2 3">CBS 209.92</strain>
    </source>
</reference>
<dbReference type="Gene3D" id="1.10.10.2120">
    <property type="match status" value="1"/>
</dbReference>